<dbReference type="PRINTS" id="PR00301">
    <property type="entry name" value="HEATSHOCK70"/>
</dbReference>
<dbReference type="PATRIC" id="fig|565050.3.peg.1521"/>
<evidence type="ECO:0000313" key="4">
    <source>
        <dbReference type="EMBL" id="ACL95008.1"/>
    </source>
</evidence>
<dbReference type="AlphaFoldDB" id="A0A0H3C6X4"/>
<dbReference type="SMR" id="A0A0H3C6X4"/>
<proteinExistence type="inferred from homology"/>
<reference evidence="4 5" key="1">
    <citation type="journal article" date="2010" name="J. Bacteriol.">
        <title>The genetic basis of laboratory adaptation in Caulobacter crescentus.</title>
        <authorList>
            <person name="Marks M.E."/>
            <person name="Castro-Rojas C.M."/>
            <person name="Teiling C."/>
            <person name="Du L."/>
            <person name="Kapatral V."/>
            <person name="Walunas T.L."/>
            <person name="Crosson S."/>
        </authorList>
    </citation>
    <scope>NUCLEOTIDE SEQUENCE [LARGE SCALE GENOMIC DNA]</scope>
    <source>
        <strain evidence="5">NA1000 / CB15N</strain>
    </source>
</reference>
<evidence type="ECO:0000313" key="5">
    <source>
        <dbReference type="Proteomes" id="UP000001364"/>
    </source>
</evidence>
<dbReference type="InterPro" id="IPR043129">
    <property type="entry name" value="ATPase_NBD"/>
</dbReference>
<organism evidence="4 5">
    <name type="scientific">Caulobacter vibrioides (strain NA1000 / CB15N)</name>
    <name type="common">Caulobacter crescentus</name>
    <dbReference type="NCBI Taxonomy" id="565050"/>
    <lineage>
        <taxon>Bacteria</taxon>
        <taxon>Pseudomonadati</taxon>
        <taxon>Pseudomonadota</taxon>
        <taxon>Alphaproteobacteria</taxon>
        <taxon>Caulobacterales</taxon>
        <taxon>Caulobacteraceae</taxon>
        <taxon>Caulobacter</taxon>
    </lineage>
</organism>
<evidence type="ECO:0000256" key="2">
    <source>
        <dbReference type="ARBA" id="ARBA00022741"/>
    </source>
</evidence>
<dbReference type="KEGG" id="ccs:CCNA_01543"/>
<dbReference type="RefSeq" id="YP_002516916.1">
    <property type="nucleotide sequence ID" value="NC_011916.1"/>
</dbReference>
<dbReference type="HOGENOM" id="CLU_033976_2_0_5"/>
<name>A0A0H3C6X4_CAUVN</name>
<sequence length="446" mass="48633">MTAASSVSAPGAPTIGVDFGTTNTVVSLTLGDDQARLVRYSINNRDLFAFRSALSFHSVQGVGEAANERVVEAGPWAIEAYLEDPLETRFIQSFKTFAASAAFTETRILNKRYQFEDLLAAFLLRLRDHAGAQLSELPPRIIVGRPVTFAGSSPDEALALTRYEAAFERLGFTDIRYAYEPVGAAFFFARQLKQDATVLVADFGGGTSDFSLVRFERAADGTLRSTPLSRSGVGVAGDAFDYRIIDQLVSPELGKGSDYRSFSNSLPIPQRYYAAFARWDQLALLRASKDMRDIRALERTAVEPDKIAALIEVLDGNHGYALYRSVSALKEALSSQDQATFRFEAGSVRIEKPVARVEFEAWIAPELAAIETAVGQALDQADLTEAGVDRVFLTGGSSFVPAVREIFLRRFGADKIETGGEFESIASGLALIGREADLDLWTMRAG</sequence>
<protein>
    <submittedName>
        <fullName evidence="4">Chaperone protein dnaK</fullName>
    </submittedName>
</protein>
<evidence type="ECO:0000256" key="3">
    <source>
        <dbReference type="ARBA" id="ARBA00022840"/>
    </source>
</evidence>
<keyword evidence="3" id="KW-0067">ATP-binding</keyword>
<dbReference type="EMBL" id="CP001340">
    <property type="protein sequence ID" value="ACL95008.1"/>
    <property type="molecule type" value="Genomic_DNA"/>
</dbReference>
<dbReference type="PhylomeDB" id="A0A0H3C6X4"/>
<dbReference type="GeneID" id="7333218"/>
<dbReference type="PROSITE" id="PS01036">
    <property type="entry name" value="HSP70_3"/>
    <property type="match status" value="1"/>
</dbReference>
<evidence type="ECO:0000256" key="1">
    <source>
        <dbReference type="ARBA" id="ARBA00007381"/>
    </source>
</evidence>
<dbReference type="CDD" id="cd10231">
    <property type="entry name" value="ASKHA_NBD_HSP70_YegD-like"/>
    <property type="match status" value="1"/>
</dbReference>
<dbReference type="GO" id="GO:0005524">
    <property type="term" value="F:ATP binding"/>
    <property type="evidence" value="ECO:0007669"/>
    <property type="project" value="UniProtKB-KW"/>
</dbReference>
<keyword evidence="2" id="KW-0547">Nucleotide-binding</keyword>
<dbReference type="InterPro" id="IPR018181">
    <property type="entry name" value="Heat_shock_70_CS"/>
</dbReference>
<dbReference type="Proteomes" id="UP000001364">
    <property type="component" value="Chromosome"/>
</dbReference>
<dbReference type="SUPFAM" id="SSF53067">
    <property type="entry name" value="Actin-like ATPase domain"/>
    <property type="match status" value="2"/>
</dbReference>
<dbReference type="Gene3D" id="3.90.640.10">
    <property type="entry name" value="Actin, Chain A, domain 4"/>
    <property type="match status" value="2"/>
</dbReference>
<dbReference type="InterPro" id="IPR013126">
    <property type="entry name" value="Hsp_70_fam"/>
</dbReference>
<dbReference type="GO" id="GO:0140662">
    <property type="term" value="F:ATP-dependent protein folding chaperone"/>
    <property type="evidence" value="ECO:0007669"/>
    <property type="project" value="InterPro"/>
</dbReference>
<dbReference type="Pfam" id="PF00012">
    <property type="entry name" value="HSP70"/>
    <property type="match status" value="2"/>
</dbReference>
<dbReference type="RefSeq" id="WP_010919351.1">
    <property type="nucleotide sequence ID" value="NC_011916.1"/>
</dbReference>
<dbReference type="Gene3D" id="3.30.420.40">
    <property type="match status" value="3"/>
</dbReference>
<dbReference type="PANTHER" id="PTHR19375">
    <property type="entry name" value="HEAT SHOCK PROTEIN 70KDA"/>
    <property type="match status" value="1"/>
</dbReference>
<keyword evidence="5" id="KW-1185">Reference proteome</keyword>
<dbReference type="InterPro" id="IPR042054">
    <property type="entry name" value="YegD-like"/>
</dbReference>
<accession>A0A0H3C6X4</accession>
<comment type="similarity">
    <text evidence="1">Belongs to the heat shock protein 70 family.</text>
</comment>
<dbReference type="OrthoDB" id="9807934at2"/>
<gene>
    <name evidence="4" type="ordered locus">CCNA_01543</name>
</gene>